<feature type="domain" description="NAD(P)-binding" evidence="1">
    <location>
        <begin position="7"/>
        <end position="186"/>
    </location>
</feature>
<dbReference type="HOGENOM" id="CLU_007383_10_4_11"/>
<dbReference type="EMBL" id="CP000433">
    <property type="protein sequence ID" value="ABH00456.1"/>
    <property type="molecule type" value="Genomic_DNA"/>
</dbReference>
<evidence type="ECO:0000313" key="2">
    <source>
        <dbReference type="EMBL" id="ABH00456.1"/>
    </source>
</evidence>
<proteinExistence type="predicted"/>
<evidence type="ECO:0000259" key="1">
    <source>
        <dbReference type="Pfam" id="PF13460"/>
    </source>
</evidence>
<name>Q0RW80_RHOJR</name>
<dbReference type="KEGG" id="rha:RHA1_ro10263"/>
<dbReference type="InterPro" id="IPR052718">
    <property type="entry name" value="NmrA-type_oxidoreductase"/>
</dbReference>
<dbReference type="RefSeq" id="WP_011600097.1">
    <property type="nucleotide sequence ID" value="NC_008270.1"/>
</dbReference>
<dbReference type="PANTHER" id="PTHR47129:SF1">
    <property type="entry name" value="NMRA-LIKE DOMAIN-CONTAINING PROTEIN"/>
    <property type="match status" value="1"/>
</dbReference>
<organism evidence="2 3">
    <name type="scientific">Rhodococcus jostii (strain RHA1)</name>
    <dbReference type="NCBI Taxonomy" id="101510"/>
    <lineage>
        <taxon>Bacteria</taxon>
        <taxon>Bacillati</taxon>
        <taxon>Actinomycetota</taxon>
        <taxon>Actinomycetes</taxon>
        <taxon>Mycobacteriales</taxon>
        <taxon>Nocardiaceae</taxon>
        <taxon>Rhodococcus</taxon>
    </lineage>
</organism>
<dbReference type="Gene3D" id="3.90.25.10">
    <property type="entry name" value="UDP-galactose 4-epimerase, domain 1"/>
    <property type="match status" value="1"/>
</dbReference>
<keyword evidence="2" id="KW-0614">Plasmid</keyword>
<dbReference type="OrthoDB" id="5510591at2"/>
<dbReference type="InterPro" id="IPR036291">
    <property type="entry name" value="NAD(P)-bd_dom_sf"/>
</dbReference>
<dbReference type="Proteomes" id="UP000008710">
    <property type="component" value="Plasmid pRHL2"/>
</dbReference>
<dbReference type="PATRIC" id="fig|101510.16.peg.8661"/>
<dbReference type="Pfam" id="PF13460">
    <property type="entry name" value="NAD_binding_10"/>
    <property type="match status" value="1"/>
</dbReference>
<sequence length="298" mass="30787">MTILVSGASGRLGRLILNSLIARGVPTSELVAGARSPQRLDDLRARGIRTVAFDYDDPTTLRAGLEGIDRFVLVSVSQPDTPVTQHDAVIAAAAAADLQALAYTSVYRASESALPLAPIHAAAERAIAATSIPAVILRNNSYTELYLGPLMQARQTGVIAAAAGNGRIAGATRLDLADAAAAAILDDSYLGQVLELSGDTAFSYADIAAAATEIFGRPVTYRALTVEQLREGLTAAGLDAHTVGVLTRLDAAIAAGDLDSTDRTLGRMIGRPTTTLHDVLRAGSDSAAGSATNTKDIP</sequence>
<accession>Q0RW80</accession>
<geneLocation type="plasmid" evidence="2 3">
    <name>pRHL2</name>
</geneLocation>
<dbReference type="SUPFAM" id="SSF51735">
    <property type="entry name" value="NAD(P)-binding Rossmann-fold domains"/>
    <property type="match status" value="1"/>
</dbReference>
<dbReference type="InterPro" id="IPR016040">
    <property type="entry name" value="NAD(P)-bd_dom"/>
</dbReference>
<dbReference type="PANTHER" id="PTHR47129">
    <property type="entry name" value="QUINONE OXIDOREDUCTASE 2"/>
    <property type="match status" value="1"/>
</dbReference>
<evidence type="ECO:0000313" key="3">
    <source>
        <dbReference type="Proteomes" id="UP000008710"/>
    </source>
</evidence>
<dbReference type="Gene3D" id="3.40.50.720">
    <property type="entry name" value="NAD(P)-binding Rossmann-like Domain"/>
    <property type="match status" value="1"/>
</dbReference>
<dbReference type="AlphaFoldDB" id="Q0RW80"/>
<protein>
    <recommendedName>
        <fullName evidence="1">NAD(P)-binding domain-containing protein</fullName>
    </recommendedName>
</protein>
<reference evidence="3" key="1">
    <citation type="journal article" date="2006" name="Proc. Natl. Acad. Sci. U.S.A.">
        <title>The complete genome of Rhodococcus sp. RHA1 provides insights into a catabolic powerhouse.</title>
        <authorList>
            <person name="McLeod M.P."/>
            <person name="Warren R.L."/>
            <person name="Hsiao W.W.L."/>
            <person name="Araki N."/>
            <person name="Myhre M."/>
            <person name="Fernandes C."/>
            <person name="Miyazawa D."/>
            <person name="Wong W."/>
            <person name="Lillquist A.L."/>
            <person name="Wang D."/>
            <person name="Dosanjh M."/>
            <person name="Hara H."/>
            <person name="Petrescu A."/>
            <person name="Morin R.D."/>
            <person name="Yang G."/>
            <person name="Stott J.M."/>
            <person name="Schein J.E."/>
            <person name="Shin H."/>
            <person name="Smailus D."/>
            <person name="Siddiqui A.S."/>
            <person name="Marra M.A."/>
            <person name="Jones S.J.M."/>
            <person name="Holt R."/>
            <person name="Brinkman F.S.L."/>
            <person name="Miyauchi K."/>
            <person name="Fukuda M."/>
            <person name="Davies J.E."/>
            <person name="Mohn W.W."/>
            <person name="Eltis L.D."/>
        </authorList>
    </citation>
    <scope>NUCLEOTIDE SEQUENCE [LARGE SCALE GENOMIC DNA]</scope>
    <source>
        <strain evidence="3">RHA1</strain>
    </source>
</reference>
<gene>
    <name evidence="2" type="ordered locus">RHA1_ro10263</name>
</gene>